<comment type="caution">
    <text evidence="1">The sequence shown here is derived from an EMBL/GenBank/DDBJ whole genome shotgun (WGS) entry which is preliminary data.</text>
</comment>
<organism evidence="1 2">
    <name type="scientific">Pholiota conissans</name>
    <dbReference type="NCBI Taxonomy" id="109636"/>
    <lineage>
        <taxon>Eukaryota</taxon>
        <taxon>Fungi</taxon>
        <taxon>Dikarya</taxon>
        <taxon>Basidiomycota</taxon>
        <taxon>Agaricomycotina</taxon>
        <taxon>Agaricomycetes</taxon>
        <taxon>Agaricomycetidae</taxon>
        <taxon>Agaricales</taxon>
        <taxon>Agaricineae</taxon>
        <taxon>Strophariaceae</taxon>
        <taxon>Pholiota</taxon>
    </lineage>
</organism>
<name>A0A9P5Z8B8_9AGAR</name>
<gene>
    <name evidence="1" type="ORF">BDN70DRAFT_480244</name>
</gene>
<dbReference type="AlphaFoldDB" id="A0A9P5Z8B8"/>
<dbReference type="EMBL" id="MU155170">
    <property type="protein sequence ID" value="KAF9482045.1"/>
    <property type="molecule type" value="Genomic_DNA"/>
</dbReference>
<reference evidence="1" key="1">
    <citation type="submission" date="2020-11" db="EMBL/GenBank/DDBJ databases">
        <authorList>
            <consortium name="DOE Joint Genome Institute"/>
            <person name="Ahrendt S."/>
            <person name="Riley R."/>
            <person name="Andreopoulos W."/>
            <person name="Labutti K."/>
            <person name="Pangilinan J."/>
            <person name="Ruiz-Duenas F.J."/>
            <person name="Barrasa J.M."/>
            <person name="Sanchez-Garcia M."/>
            <person name="Camarero S."/>
            <person name="Miyauchi S."/>
            <person name="Serrano A."/>
            <person name="Linde D."/>
            <person name="Babiker R."/>
            <person name="Drula E."/>
            <person name="Ayuso-Fernandez I."/>
            <person name="Pacheco R."/>
            <person name="Padilla G."/>
            <person name="Ferreira P."/>
            <person name="Barriuso J."/>
            <person name="Kellner H."/>
            <person name="Castanera R."/>
            <person name="Alfaro M."/>
            <person name="Ramirez L."/>
            <person name="Pisabarro A.G."/>
            <person name="Kuo A."/>
            <person name="Tritt A."/>
            <person name="Lipzen A."/>
            <person name="He G."/>
            <person name="Yan M."/>
            <person name="Ng V."/>
            <person name="Cullen D."/>
            <person name="Martin F."/>
            <person name="Rosso M.-N."/>
            <person name="Henrissat B."/>
            <person name="Hibbett D."/>
            <person name="Martinez A.T."/>
            <person name="Grigoriev I.V."/>
        </authorList>
    </citation>
    <scope>NUCLEOTIDE SEQUENCE</scope>
    <source>
        <strain evidence="1">CIRM-BRFM 674</strain>
    </source>
</reference>
<keyword evidence="2" id="KW-1185">Reference proteome</keyword>
<protein>
    <submittedName>
        <fullName evidence="1">Uncharacterized protein</fullName>
    </submittedName>
</protein>
<evidence type="ECO:0000313" key="1">
    <source>
        <dbReference type="EMBL" id="KAF9482045.1"/>
    </source>
</evidence>
<accession>A0A9P5Z8B8</accession>
<dbReference type="Proteomes" id="UP000807469">
    <property type="component" value="Unassembled WGS sequence"/>
</dbReference>
<sequence length="156" mass="18132">MCKNIRGRKCRYSRAFRASYHFLRAYSTRANPFTNASPYHASETRHTHFAYVQRSNVQCRSLQARLLRSPYPCPRVVEGCRCPRTPSSLEPHILSRISLHVVVVVFCDVFRLEHAAHILHRFSWIRFVPIQVLFRLAGAIHATALVQDEAIDNRRC</sequence>
<proteinExistence type="predicted"/>
<evidence type="ECO:0000313" key="2">
    <source>
        <dbReference type="Proteomes" id="UP000807469"/>
    </source>
</evidence>